<evidence type="ECO:0000313" key="2">
    <source>
        <dbReference type="Proteomes" id="UP000054776"/>
    </source>
</evidence>
<proteinExistence type="predicted"/>
<keyword evidence="2" id="KW-1185">Reference proteome</keyword>
<name>A0A0V1BR05_TRISP</name>
<dbReference type="Proteomes" id="UP000054776">
    <property type="component" value="Unassembled WGS sequence"/>
</dbReference>
<protein>
    <submittedName>
        <fullName evidence="1">Uncharacterized protein</fullName>
    </submittedName>
</protein>
<dbReference type="AlphaFoldDB" id="A0A0V1BR05"/>
<reference evidence="1 2" key="1">
    <citation type="submission" date="2015-01" db="EMBL/GenBank/DDBJ databases">
        <title>Evolution of Trichinella species and genotypes.</title>
        <authorList>
            <person name="Korhonen P.K."/>
            <person name="Edoardo P."/>
            <person name="Giuseppe L.R."/>
            <person name="Gasser R.B."/>
        </authorList>
    </citation>
    <scope>NUCLEOTIDE SEQUENCE [LARGE SCALE GENOMIC DNA]</scope>
    <source>
        <strain evidence="1">ISS3</strain>
    </source>
</reference>
<accession>A0A0V1BR05</accession>
<sequence length="132" mass="15200">MYCMLEAMKSYSSGIRKFKKNGLHYCYQRVMSLPFVYLFVEVGVGTDMEHGMLNMTIRLHHQMEDPCGFAYHKGFRFVSTEFTVQCCLLHDLFASDSNEFGLFVSEISLEVPIAAQFGLRAVAYKQSVKQRD</sequence>
<dbReference type="InParanoid" id="A0A0V1BR05"/>
<organism evidence="1 2">
    <name type="scientific">Trichinella spiralis</name>
    <name type="common">Trichina worm</name>
    <dbReference type="NCBI Taxonomy" id="6334"/>
    <lineage>
        <taxon>Eukaryota</taxon>
        <taxon>Metazoa</taxon>
        <taxon>Ecdysozoa</taxon>
        <taxon>Nematoda</taxon>
        <taxon>Enoplea</taxon>
        <taxon>Dorylaimia</taxon>
        <taxon>Trichinellida</taxon>
        <taxon>Trichinellidae</taxon>
        <taxon>Trichinella</taxon>
    </lineage>
</organism>
<dbReference type="OrthoDB" id="5937190at2759"/>
<gene>
    <name evidence="1" type="ORF">T01_2366</name>
</gene>
<dbReference type="EMBL" id="JYDH01000019">
    <property type="protein sequence ID" value="KRY39335.1"/>
    <property type="molecule type" value="Genomic_DNA"/>
</dbReference>
<evidence type="ECO:0000313" key="1">
    <source>
        <dbReference type="EMBL" id="KRY39335.1"/>
    </source>
</evidence>
<comment type="caution">
    <text evidence="1">The sequence shown here is derived from an EMBL/GenBank/DDBJ whole genome shotgun (WGS) entry which is preliminary data.</text>
</comment>